<organism evidence="3 4">
    <name type="scientific">Tahibacter harae</name>
    <dbReference type="NCBI Taxonomy" id="2963937"/>
    <lineage>
        <taxon>Bacteria</taxon>
        <taxon>Pseudomonadati</taxon>
        <taxon>Pseudomonadota</taxon>
        <taxon>Gammaproteobacteria</taxon>
        <taxon>Lysobacterales</taxon>
        <taxon>Rhodanobacteraceae</taxon>
        <taxon>Tahibacter</taxon>
    </lineage>
</organism>
<proteinExistence type="predicted"/>
<dbReference type="SUPFAM" id="SSF49313">
    <property type="entry name" value="Cadherin-like"/>
    <property type="match status" value="1"/>
</dbReference>
<dbReference type="InterPro" id="IPR013783">
    <property type="entry name" value="Ig-like_fold"/>
</dbReference>
<evidence type="ECO:0000259" key="2">
    <source>
        <dbReference type="Pfam" id="PF18998"/>
    </source>
</evidence>
<sequence length="760" mass="75706">MKRLFAGVAALLYLLACASAHAQTTLETFETQTPNAASFVSGGVTFDIVSRSGGTFDIQAQFPGTGWNGSANDNRYIDNSGSAAAGQNVDFSLRTRDGSRFSVERLWLYLANQSANVNVSGSVTVTGKLAGATVFTATGSSGFATTMTPSNGFSLIDLTVFGGGNNAAKLIDELAVATGGQFVYVALDALSWTRSAATYAITTSVSPGGAGTLSCTPNPVNSGSTASCTATPNSGFVFDSISGCGLNTTTGPGPFTTAAVTANCSVTATFVAALAANITTNTAPSCNGGSNGLLTVTASGGTPPYVYSWSPTGGTGATASALAAGTYSVQVTDNRGRVTATAAVLSQPTAVAISTASLPDGIAGQPYSQSVAASGGTGALSYSLGTPNNLPPGLTLSSSGAVSGTPTTTGAYTFQIVARDANTCPGARTFSSTIRASVGGTVSGLAAASSVTVSLNGTPLTLNSNGPFTFSQALDSGASYSVAVVSQTAPQLCTLRQASGVIGTGSVGNVAVECTTLALSVTPALVYLGAGDSADFLVRLDNTGAARANNIALTGVLSAAFDTATLQWQCLDGDASATCAASGSGSFADTANLPGGRHLTWAVNVALLPGAPESGGTFGVTTAPGGHSAQGQAVRVLFRDGFDTAPVQQLDGAAAGAVLQAGATLALLPSPGPDAAIVDLVTLRAAMVARVQQRWLDGLPYLRLHWRTPLQGAQVSPWSRAAADGRAAIGSLAVDAAQRVLLLDGTQPPLRSDAYAAPPQ</sequence>
<feature type="signal peptide" evidence="1">
    <location>
        <begin position="1"/>
        <end position="22"/>
    </location>
</feature>
<gene>
    <name evidence="3" type="ORF">NM961_22880</name>
</gene>
<dbReference type="Proteomes" id="UP001165498">
    <property type="component" value="Unassembled WGS sequence"/>
</dbReference>
<protein>
    <recommendedName>
        <fullName evidence="2">Bacterial repeat domain-containing protein</fullName>
    </recommendedName>
</protein>
<comment type="caution">
    <text evidence="3">The sequence shown here is derived from an EMBL/GenBank/DDBJ whole genome shotgun (WGS) entry which is preliminary data.</text>
</comment>
<evidence type="ECO:0000313" key="3">
    <source>
        <dbReference type="EMBL" id="MCQ4167569.1"/>
    </source>
</evidence>
<dbReference type="EMBL" id="JANFQO010000034">
    <property type="protein sequence ID" value="MCQ4167569.1"/>
    <property type="molecule type" value="Genomic_DNA"/>
</dbReference>
<feature type="chain" id="PRO_5046706386" description="Bacterial repeat domain-containing protein" evidence="1">
    <location>
        <begin position="23"/>
        <end position="760"/>
    </location>
</feature>
<keyword evidence="1" id="KW-0732">Signal</keyword>
<dbReference type="Pfam" id="PF13573">
    <property type="entry name" value="SprB"/>
    <property type="match status" value="1"/>
</dbReference>
<keyword evidence="4" id="KW-1185">Reference proteome</keyword>
<dbReference type="Pfam" id="PF05345">
    <property type="entry name" value="He_PIG"/>
    <property type="match status" value="1"/>
</dbReference>
<dbReference type="InterPro" id="IPR015919">
    <property type="entry name" value="Cadherin-like_sf"/>
</dbReference>
<dbReference type="InterPro" id="IPR044060">
    <property type="entry name" value="Bacterial_rp_domain"/>
</dbReference>
<evidence type="ECO:0000256" key="1">
    <source>
        <dbReference type="SAM" id="SignalP"/>
    </source>
</evidence>
<reference evidence="3" key="1">
    <citation type="submission" date="2022-07" db="EMBL/GenBank/DDBJ databases">
        <title>Tahibacter sp., a new gammaproteobacterium isolated from the silt sample collected at pig farm.</title>
        <authorList>
            <person name="Chen H."/>
        </authorList>
    </citation>
    <scope>NUCLEOTIDE SEQUENCE</scope>
    <source>
        <strain evidence="3">P2K</strain>
    </source>
</reference>
<evidence type="ECO:0000313" key="4">
    <source>
        <dbReference type="Proteomes" id="UP001165498"/>
    </source>
</evidence>
<dbReference type="RefSeq" id="WP_255916752.1">
    <property type="nucleotide sequence ID" value="NZ_JANFQO010000034.1"/>
</dbReference>
<accession>A0ABT1QZ54</accession>
<name>A0ABT1QZ54_9GAMM</name>
<dbReference type="InterPro" id="IPR025667">
    <property type="entry name" value="SprB_repeat"/>
</dbReference>
<dbReference type="Gene3D" id="2.60.40.10">
    <property type="entry name" value="Immunoglobulins"/>
    <property type="match status" value="1"/>
</dbReference>
<feature type="domain" description="Bacterial repeat" evidence="2">
    <location>
        <begin position="202"/>
        <end position="272"/>
    </location>
</feature>
<dbReference type="Pfam" id="PF18998">
    <property type="entry name" value="Flg_new_2"/>
    <property type="match status" value="1"/>
</dbReference>